<dbReference type="InterPro" id="IPR052039">
    <property type="entry name" value="Caspase-related_regulators"/>
</dbReference>
<protein>
    <submittedName>
        <fullName evidence="6">CSON010009 protein</fullName>
    </submittedName>
</protein>
<dbReference type="EMBL" id="UFQT01004018">
    <property type="protein sequence ID" value="SSX35430.1"/>
    <property type="molecule type" value="Genomic_DNA"/>
</dbReference>
<proteinExistence type="inferred from homology"/>
<dbReference type="VEuPathDB" id="VectorBase:CSON010009"/>
<dbReference type="InterPro" id="IPR001309">
    <property type="entry name" value="Pept_C14_p20"/>
</dbReference>
<dbReference type="InterPro" id="IPR029030">
    <property type="entry name" value="Caspase-like_dom_sf"/>
</dbReference>
<gene>
    <name evidence="6" type="primary">CSON010009</name>
</gene>
<dbReference type="PRINTS" id="PR00376">
    <property type="entry name" value="IL1BCENZYME"/>
</dbReference>
<dbReference type="SUPFAM" id="SSF52129">
    <property type="entry name" value="Caspase-like"/>
    <property type="match status" value="2"/>
</dbReference>
<dbReference type="PANTHER" id="PTHR22576:SF41">
    <property type="entry name" value="CASPASE 14, APOPTOSIS-RELATED CYSTEINE PEPTIDASE"/>
    <property type="match status" value="1"/>
</dbReference>
<dbReference type="PROSITE" id="PS50208">
    <property type="entry name" value="CASPASE_P20"/>
    <property type="match status" value="2"/>
</dbReference>
<dbReference type="InterPro" id="IPR011600">
    <property type="entry name" value="Pept_C14_caspase"/>
</dbReference>
<dbReference type="PANTHER" id="PTHR22576">
    <property type="entry name" value="MUCOSA ASSOCIATED LYMPHOID TISSUE LYMPHOMA TRANSLOCATION PROTEIN 1/PARACASPASE"/>
    <property type="match status" value="1"/>
</dbReference>
<dbReference type="PROSITE" id="PS50207">
    <property type="entry name" value="CASPASE_P10"/>
    <property type="match status" value="1"/>
</dbReference>
<dbReference type="Pfam" id="PF00656">
    <property type="entry name" value="Peptidase_C14"/>
    <property type="match status" value="2"/>
</dbReference>
<organism evidence="6">
    <name type="scientific">Culicoides sonorensis</name>
    <name type="common">Biting midge</name>
    <dbReference type="NCBI Taxonomy" id="179676"/>
    <lineage>
        <taxon>Eukaryota</taxon>
        <taxon>Metazoa</taxon>
        <taxon>Ecdysozoa</taxon>
        <taxon>Arthropoda</taxon>
        <taxon>Hexapoda</taxon>
        <taxon>Insecta</taxon>
        <taxon>Pterygota</taxon>
        <taxon>Neoptera</taxon>
        <taxon>Endopterygota</taxon>
        <taxon>Diptera</taxon>
        <taxon>Nematocera</taxon>
        <taxon>Chironomoidea</taxon>
        <taxon>Ceratopogonidae</taxon>
        <taxon>Ceratopogoninae</taxon>
        <taxon>Culicoides</taxon>
        <taxon>Monoculicoides</taxon>
    </lineage>
</organism>
<dbReference type="InterPro" id="IPR015917">
    <property type="entry name" value="Pept_C14A"/>
</dbReference>
<name>A0A336MYX8_CULSO</name>
<evidence type="ECO:0000256" key="1">
    <source>
        <dbReference type="ARBA" id="ARBA00010134"/>
    </source>
</evidence>
<evidence type="ECO:0000313" key="5">
    <source>
        <dbReference type="EMBL" id="SSX16101.1"/>
    </source>
</evidence>
<comment type="similarity">
    <text evidence="1 2">Belongs to the peptidase C14A family.</text>
</comment>
<feature type="domain" description="Caspase family p20" evidence="4">
    <location>
        <begin position="271"/>
        <end position="387"/>
    </location>
</feature>
<accession>A0A336MYX8</accession>
<reference evidence="6" key="2">
    <citation type="submission" date="2018-07" db="EMBL/GenBank/DDBJ databases">
        <authorList>
            <person name="Quirk P.G."/>
            <person name="Krulwich T.A."/>
        </authorList>
    </citation>
    <scope>NUCLEOTIDE SEQUENCE</scope>
</reference>
<dbReference type="Gene3D" id="3.40.50.1460">
    <property type="match status" value="2"/>
</dbReference>
<feature type="domain" description="Caspase family p10" evidence="3">
    <location>
        <begin position="192"/>
        <end position="253"/>
    </location>
</feature>
<reference evidence="5" key="1">
    <citation type="submission" date="2018-04" db="EMBL/GenBank/DDBJ databases">
        <authorList>
            <person name="Go L.Y."/>
            <person name="Mitchell J.A."/>
        </authorList>
    </citation>
    <scope>NUCLEOTIDE SEQUENCE</scope>
    <source>
        <tissue evidence="5">Whole organism</tissue>
    </source>
</reference>
<sequence length="522" mass="59927">MDGNISENIYELDKPIKAAVFNHTYYDKSTLQARTEAAGEQLVDCLRDDLGITDIDHHLNLTKQGVLNALINLSKRGDEYSGLIIGVSSHGDLEDPYGNYNEIIHAKDMPFAKNELWKHFENEIGWKDKPIILFIQACRGTDSTPGVLYAQDVGDEEAPKEKFTVPKYPNLFIMNASQPGTVSFRWNDTTPFIESLVEVLRERATTWDLQSIATHVCHNVALSFEACNVDHDHYKCSLQMPCFETTLTKKFYFPVKDFKEEVFTKEYEIEKKGLAMLFFYDYAGSEFPTRENIEVDQHLLKETLNKLHFDIEIHHNKGFHQLIAILSDQSKLDKYDMSLVVFSGYGERDELILPDANIGVNDIWQSFLGEKDHPLLKKPKMFIISACPHPSDDPLIEIEGVSGKFDKLNIPRVPPAENVQTCRSHVEGVTNIPITADLLICFESAAGRVRYADDQYEGTPYFKYLCDALLDKDNQDFASALVMANRKFKKLMDEEYDDDFEYYRETPIFFTTLRKLFPIIRK</sequence>
<evidence type="ECO:0000259" key="3">
    <source>
        <dbReference type="PROSITE" id="PS50207"/>
    </source>
</evidence>
<evidence type="ECO:0000256" key="2">
    <source>
        <dbReference type="RuleBase" id="RU003971"/>
    </source>
</evidence>
<dbReference type="SMART" id="SM00115">
    <property type="entry name" value="CASc"/>
    <property type="match status" value="1"/>
</dbReference>
<feature type="domain" description="Caspase family p20" evidence="4">
    <location>
        <begin position="60"/>
        <end position="142"/>
    </location>
</feature>
<evidence type="ECO:0000259" key="4">
    <source>
        <dbReference type="PROSITE" id="PS50208"/>
    </source>
</evidence>
<dbReference type="InterPro" id="IPR002138">
    <property type="entry name" value="Pept_C14_p10"/>
</dbReference>
<dbReference type="GO" id="GO:0004197">
    <property type="term" value="F:cysteine-type endopeptidase activity"/>
    <property type="evidence" value="ECO:0007669"/>
    <property type="project" value="InterPro"/>
</dbReference>
<dbReference type="AlphaFoldDB" id="A0A336MYX8"/>
<dbReference type="GO" id="GO:0006508">
    <property type="term" value="P:proteolysis"/>
    <property type="evidence" value="ECO:0007669"/>
    <property type="project" value="InterPro"/>
</dbReference>
<dbReference type="EMBL" id="UFQS01004018">
    <property type="protein sequence ID" value="SSX16101.1"/>
    <property type="molecule type" value="Genomic_DNA"/>
</dbReference>
<evidence type="ECO:0000313" key="6">
    <source>
        <dbReference type="EMBL" id="SSX35430.1"/>
    </source>
</evidence>